<comment type="caution">
    <text evidence="2">The sequence shown here is derived from an EMBL/GenBank/DDBJ whole genome shotgun (WGS) entry which is preliminary data.</text>
</comment>
<name>A0AAN7SYW8_9EURO</name>
<feature type="compositionally biased region" description="Polar residues" evidence="1">
    <location>
        <begin position="1"/>
        <end position="12"/>
    </location>
</feature>
<feature type="compositionally biased region" description="Acidic residues" evidence="1">
    <location>
        <begin position="18"/>
        <end position="27"/>
    </location>
</feature>
<organism evidence="2 3">
    <name type="scientific">Lithohypha guttulata</name>
    <dbReference type="NCBI Taxonomy" id="1690604"/>
    <lineage>
        <taxon>Eukaryota</taxon>
        <taxon>Fungi</taxon>
        <taxon>Dikarya</taxon>
        <taxon>Ascomycota</taxon>
        <taxon>Pezizomycotina</taxon>
        <taxon>Eurotiomycetes</taxon>
        <taxon>Chaetothyriomycetidae</taxon>
        <taxon>Chaetothyriales</taxon>
        <taxon>Trichomeriaceae</taxon>
        <taxon>Lithohypha</taxon>
    </lineage>
</organism>
<keyword evidence="3" id="KW-1185">Reference proteome</keyword>
<reference evidence="2 3" key="1">
    <citation type="submission" date="2023-08" db="EMBL/GenBank/DDBJ databases">
        <title>Black Yeasts Isolated from many extreme environments.</title>
        <authorList>
            <person name="Coleine C."/>
            <person name="Stajich J.E."/>
            <person name="Selbmann L."/>
        </authorList>
    </citation>
    <scope>NUCLEOTIDE SEQUENCE [LARGE SCALE GENOMIC DNA]</scope>
    <source>
        <strain evidence="2 3">CCFEE 5910</strain>
    </source>
</reference>
<feature type="compositionally biased region" description="Basic and acidic residues" evidence="1">
    <location>
        <begin position="90"/>
        <end position="112"/>
    </location>
</feature>
<evidence type="ECO:0000313" key="2">
    <source>
        <dbReference type="EMBL" id="KAK5084611.1"/>
    </source>
</evidence>
<sequence length="310" mass="35539">MSSRKNTTQPSNDKADSDTDIDAEYVSDDGAFVINTQAPRPDLEEAAFKTDPRKYFPVPPTGYIYHNKVPKVPMVMVLTGQLKRKSKYKANPETREYYDSKGSVEKPQDGDKVKPEAGRCLNCIKSSNRCHGTSVKDGKCLNCQGYNLKMERARQSRVCRWKTASRNVYTYSQHVQTFGGTEIRQNTAAAKRQNEQPYVTIFQAPFDTGYERQVLGWLVTGVLGTNLADDDTSLNLDILYNVVRARYMWARDLTPAQAQGPFNSEQDRQNFLAVLNHMYRRLQMMMRDGDGIEYNDFLAWLPENHQLYKR</sequence>
<dbReference type="Proteomes" id="UP001309876">
    <property type="component" value="Unassembled WGS sequence"/>
</dbReference>
<feature type="region of interest" description="Disordered" evidence="1">
    <location>
        <begin position="1"/>
        <end position="46"/>
    </location>
</feature>
<dbReference type="AlphaFoldDB" id="A0AAN7SYW8"/>
<evidence type="ECO:0000256" key="1">
    <source>
        <dbReference type="SAM" id="MobiDB-lite"/>
    </source>
</evidence>
<evidence type="ECO:0000313" key="3">
    <source>
        <dbReference type="Proteomes" id="UP001309876"/>
    </source>
</evidence>
<gene>
    <name evidence="2" type="ORF">LTR05_005689</name>
</gene>
<feature type="region of interest" description="Disordered" evidence="1">
    <location>
        <begin position="88"/>
        <end position="112"/>
    </location>
</feature>
<accession>A0AAN7SYW8</accession>
<proteinExistence type="predicted"/>
<dbReference type="EMBL" id="JAVRRJ010000005">
    <property type="protein sequence ID" value="KAK5084611.1"/>
    <property type="molecule type" value="Genomic_DNA"/>
</dbReference>
<protein>
    <submittedName>
        <fullName evidence="2">Uncharacterized protein</fullName>
    </submittedName>
</protein>